<dbReference type="GO" id="GO:0003910">
    <property type="term" value="F:DNA ligase (ATP) activity"/>
    <property type="evidence" value="ECO:0007669"/>
    <property type="project" value="InterPro"/>
</dbReference>
<dbReference type="OrthoDB" id="354445at2759"/>
<dbReference type="PROSITE" id="PS50160">
    <property type="entry name" value="DNA_LIGASE_A3"/>
    <property type="match status" value="1"/>
</dbReference>
<dbReference type="InterPro" id="IPR016059">
    <property type="entry name" value="DNA_ligase_ATP-dep_CS"/>
</dbReference>
<dbReference type="InterPro" id="IPR012309">
    <property type="entry name" value="DNA_ligase_ATP-dep_C"/>
</dbReference>
<dbReference type="InterPro" id="IPR050191">
    <property type="entry name" value="ATP-dep_DNA_ligase"/>
</dbReference>
<protein>
    <submittedName>
        <fullName evidence="4">DNA ligase 1, putative</fullName>
    </submittedName>
</protein>
<evidence type="ECO:0000256" key="1">
    <source>
        <dbReference type="ARBA" id="ARBA00007572"/>
    </source>
</evidence>
<dbReference type="Gene3D" id="2.40.50.140">
    <property type="entry name" value="Nucleic acid-binding proteins"/>
    <property type="match status" value="1"/>
</dbReference>
<proteinExistence type="inferred from homology"/>
<dbReference type="Proteomes" id="UP000030750">
    <property type="component" value="Unassembled WGS sequence"/>
</dbReference>
<dbReference type="GO" id="GO:0006281">
    <property type="term" value="P:DNA repair"/>
    <property type="evidence" value="ECO:0007669"/>
    <property type="project" value="InterPro"/>
</dbReference>
<name>U6LQE1_9EIME</name>
<dbReference type="PROSITE" id="PS00333">
    <property type="entry name" value="DNA_LIGASE_A2"/>
    <property type="match status" value="1"/>
</dbReference>
<dbReference type="VEuPathDB" id="ToxoDB:EBH_0030270"/>
<sequence length="156" mass="17519">MGSPTSHRSCEGLMAKGLEEDSFYEPSRRCNSWLKVKKDYLEGLMDTLDLVPIGAFYGKGKRSGVYGAYLLAVYNPTSETFQTACKAGSGFTDQELLQHYQRLQQKTLNHKKPYFDSLLEPDVWLEPCEVWECAAADLSLSPIHTAARFETPDGKV</sequence>
<evidence type="ECO:0000256" key="2">
    <source>
        <dbReference type="ARBA" id="ARBA00022598"/>
    </source>
</evidence>
<dbReference type="Pfam" id="PF04679">
    <property type="entry name" value="DNA_ligase_A_C"/>
    <property type="match status" value="1"/>
</dbReference>
<dbReference type="AlphaFoldDB" id="U6LQE1"/>
<keyword evidence="2 4" id="KW-0436">Ligase</keyword>
<dbReference type="SUPFAM" id="SSF50249">
    <property type="entry name" value="Nucleic acid-binding proteins"/>
    <property type="match status" value="1"/>
</dbReference>
<accession>U6LQE1</accession>
<dbReference type="GO" id="GO:0006310">
    <property type="term" value="P:DNA recombination"/>
    <property type="evidence" value="ECO:0007669"/>
    <property type="project" value="InterPro"/>
</dbReference>
<evidence type="ECO:0000259" key="3">
    <source>
        <dbReference type="PROSITE" id="PS50160"/>
    </source>
</evidence>
<dbReference type="InterPro" id="IPR012310">
    <property type="entry name" value="DNA_ligase_ATP-dep_cent"/>
</dbReference>
<evidence type="ECO:0000313" key="5">
    <source>
        <dbReference type="Proteomes" id="UP000030750"/>
    </source>
</evidence>
<feature type="domain" description="ATP-dependent DNA ligase family profile" evidence="3">
    <location>
        <begin position="1"/>
        <end position="75"/>
    </location>
</feature>
<dbReference type="GO" id="GO:0006273">
    <property type="term" value="P:lagging strand elongation"/>
    <property type="evidence" value="ECO:0007669"/>
    <property type="project" value="TreeGrafter"/>
</dbReference>
<dbReference type="InterPro" id="IPR012340">
    <property type="entry name" value="NA-bd_OB-fold"/>
</dbReference>
<dbReference type="GO" id="GO:0005524">
    <property type="term" value="F:ATP binding"/>
    <property type="evidence" value="ECO:0007669"/>
    <property type="project" value="InterPro"/>
</dbReference>
<keyword evidence="5" id="KW-1185">Reference proteome</keyword>
<dbReference type="SUPFAM" id="SSF56091">
    <property type="entry name" value="DNA ligase/mRNA capping enzyme, catalytic domain"/>
    <property type="match status" value="1"/>
</dbReference>
<reference evidence="4" key="1">
    <citation type="submission" date="2013-10" db="EMBL/GenBank/DDBJ databases">
        <title>Genomic analysis of the causative agents of coccidiosis in chickens.</title>
        <authorList>
            <person name="Reid A.J."/>
            <person name="Blake D."/>
            <person name="Billington K."/>
            <person name="Browne H."/>
            <person name="Dunn M."/>
            <person name="Hung S."/>
            <person name="Kawahara F."/>
            <person name="Miranda-Saavedra D."/>
            <person name="Mourier T."/>
            <person name="Nagra H."/>
            <person name="Otto T.D."/>
            <person name="Rawlings N."/>
            <person name="Sanchez A."/>
            <person name="Sanders M."/>
            <person name="Subramaniam C."/>
            <person name="Tay Y."/>
            <person name="Dear P."/>
            <person name="Doerig C."/>
            <person name="Gruber A."/>
            <person name="Parkinson J."/>
            <person name="Shirley M."/>
            <person name="Wan K.L."/>
            <person name="Berriman M."/>
            <person name="Tomley F."/>
            <person name="Pain A."/>
        </authorList>
    </citation>
    <scope>NUCLEOTIDE SEQUENCE [LARGE SCALE GENOMIC DNA]</scope>
    <source>
        <strain evidence="4">Houghton</strain>
    </source>
</reference>
<dbReference type="PANTHER" id="PTHR45674:SF4">
    <property type="entry name" value="DNA LIGASE 1"/>
    <property type="match status" value="1"/>
</dbReference>
<reference evidence="4" key="2">
    <citation type="submission" date="2013-10" db="EMBL/GenBank/DDBJ databases">
        <authorList>
            <person name="Aslett M."/>
        </authorList>
    </citation>
    <scope>NUCLEOTIDE SEQUENCE [LARGE SCALE GENOMIC DNA]</scope>
    <source>
        <strain evidence="4">Houghton</strain>
    </source>
</reference>
<dbReference type="EMBL" id="HG711981">
    <property type="protein sequence ID" value="CDJ50005.1"/>
    <property type="molecule type" value="Genomic_DNA"/>
</dbReference>
<organism evidence="4 5">
    <name type="scientific">Eimeria brunetti</name>
    <dbReference type="NCBI Taxonomy" id="51314"/>
    <lineage>
        <taxon>Eukaryota</taxon>
        <taxon>Sar</taxon>
        <taxon>Alveolata</taxon>
        <taxon>Apicomplexa</taxon>
        <taxon>Conoidasida</taxon>
        <taxon>Coccidia</taxon>
        <taxon>Eucoccidiorida</taxon>
        <taxon>Eimeriorina</taxon>
        <taxon>Eimeriidae</taxon>
        <taxon>Eimeria</taxon>
    </lineage>
</organism>
<dbReference type="CDD" id="cd07969">
    <property type="entry name" value="OBF_DNA_ligase_I"/>
    <property type="match status" value="1"/>
</dbReference>
<dbReference type="PANTHER" id="PTHR45674">
    <property type="entry name" value="DNA LIGASE 1/3 FAMILY MEMBER"/>
    <property type="match status" value="1"/>
</dbReference>
<evidence type="ECO:0000313" key="4">
    <source>
        <dbReference type="EMBL" id="CDJ50005.1"/>
    </source>
</evidence>
<dbReference type="Gene3D" id="3.30.1490.70">
    <property type="match status" value="1"/>
</dbReference>
<comment type="similarity">
    <text evidence="1">Belongs to the ATP-dependent DNA ligase family.</text>
</comment>
<gene>
    <name evidence="4" type="ORF">EBH_0030270</name>
</gene>